<dbReference type="InterPro" id="IPR021377">
    <property type="entry name" value="DUF3006"/>
</dbReference>
<organism evidence="1 2">
    <name type="scientific">Candidatus Falkowbacteria bacterium CG10_big_fil_rev_8_21_14_0_10_38_22</name>
    <dbReference type="NCBI Taxonomy" id="1974564"/>
    <lineage>
        <taxon>Bacteria</taxon>
        <taxon>Candidatus Falkowiibacteriota</taxon>
    </lineage>
</organism>
<protein>
    <recommendedName>
        <fullName evidence="3">DUF3006 domain-containing protein</fullName>
    </recommendedName>
</protein>
<gene>
    <name evidence="1" type="ORF">COT96_00980</name>
</gene>
<dbReference type="Gene3D" id="6.20.120.50">
    <property type="match status" value="1"/>
</dbReference>
<proteinExistence type="predicted"/>
<evidence type="ECO:0000313" key="2">
    <source>
        <dbReference type="Proteomes" id="UP000228964"/>
    </source>
</evidence>
<name>A0A2M6WRU3_9BACT</name>
<dbReference type="Proteomes" id="UP000228964">
    <property type="component" value="Unassembled WGS sequence"/>
</dbReference>
<reference evidence="2" key="1">
    <citation type="submission" date="2017-09" db="EMBL/GenBank/DDBJ databases">
        <title>Depth-based differentiation of microbial function through sediment-hosted aquifers and enrichment of novel symbionts in the deep terrestrial subsurface.</title>
        <authorList>
            <person name="Probst A.J."/>
            <person name="Ladd B."/>
            <person name="Jarett J.K."/>
            <person name="Geller-Mcgrath D.E."/>
            <person name="Sieber C.M.K."/>
            <person name="Emerson J.B."/>
            <person name="Anantharaman K."/>
            <person name="Thomas B.C."/>
            <person name="Malmstrom R."/>
            <person name="Stieglmeier M."/>
            <person name="Klingl A."/>
            <person name="Woyke T."/>
            <person name="Ryan C.M."/>
            <person name="Banfield J.F."/>
        </authorList>
    </citation>
    <scope>NUCLEOTIDE SEQUENCE [LARGE SCALE GENOMIC DNA]</scope>
</reference>
<dbReference type="Pfam" id="PF11213">
    <property type="entry name" value="DUF3006"/>
    <property type="match status" value="1"/>
</dbReference>
<dbReference type="AlphaFoldDB" id="A0A2M6WRU3"/>
<dbReference type="EMBL" id="PFAO01000022">
    <property type="protein sequence ID" value="PIT95493.1"/>
    <property type="molecule type" value="Genomic_DNA"/>
</dbReference>
<accession>A0A2M6WRU3</accession>
<evidence type="ECO:0008006" key="3">
    <source>
        <dbReference type="Google" id="ProtNLM"/>
    </source>
</evidence>
<sequence length="72" mass="7859">MLIKMTIDRFEADKAILKSTDGAMAIWPKNKLPAEAGEGAAITFDLAEEKLAELKNKKLAKDILNELLGTNS</sequence>
<evidence type="ECO:0000313" key="1">
    <source>
        <dbReference type="EMBL" id="PIT95493.1"/>
    </source>
</evidence>
<comment type="caution">
    <text evidence="1">The sequence shown here is derived from an EMBL/GenBank/DDBJ whole genome shotgun (WGS) entry which is preliminary data.</text>
</comment>